<comment type="similarity">
    <text evidence="2 9">Belongs to the peptidase M18 family.</text>
</comment>
<evidence type="ECO:0000256" key="3">
    <source>
        <dbReference type="ARBA" id="ARBA00022438"/>
    </source>
</evidence>
<keyword evidence="3 9" id="KW-0031">Aminopeptidase</keyword>
<name>A0A3D2X7K8_9FIRM</name>
<dbReference type="GO" id="GO:0004177">
    <property type="term" value="F:aminopeptidase activity"/>
    <property type="evidence" value="ECO:0007669"/>
    <property type="project" value="UniProtKB-KW"/>
</dbReference>
<keyword evidence="6 9" id="KW-0378">Hydrolase</keyword>
<organism evidence="11 12">
    <name type="scientific">Lachnoclostridium phytofermentans</name>
    <dbReference type="NCBI Taxonomy" id="66219"/>
    <lineage>
        <taxon>Bacteria</taxon>
        <taxon>Bacillati</taxon>
        <taxon>Bacillota</taxon>
        <taxon>Clostridia</taxon>
        <taxon>Lachnospirales</taxon>
        <taxon>Lachnospiraceae</taxon>
    </lineage>
</organism>
<evidence type="ECO:0000256" key="4">
    <source>
        <dbReference type="ARBA" id="ARBA00022670"/>
    </source>
</evidence>
<accession>A0A3D2X7K8</accession>
<sequence length="431" mass="47989">MIEKEIAGELLSYIKKAASPYHAVLEGITMLEEAGFIELDFRKTFCLKAGGKYYTKPFGTTLFAFTIGNQVTNTQQFRLASAHTDHPCLHVKPTAELTSKGYLRVNTEIYGGPILNTWLDRPLSIAGRVALKSENPFAPATKVIRVDKPFLTIPNLAIHMNKEVNKGVELMRQTDMLPLMGVLNDTLNEKSYFIEFLAKELQVEASDILDFDLYVYCAEDGLLLGMNEEFIQSPRLDNLTSCHALLRGIIDGNREDGINIIGLFDNEEIGSETKQGADSALFSMFLEKIYQALGYDRAALNDSILSSFLISMDVAHALHPSKTDKYDPVNYALMNDGVVFKISGNQRYTFDTEAIASMVMLCDKYNIPYKKFVNHSDVIGGGTMGPIISSWLPMKTVDIGIPMLAMHSARELMGIRDQKALVDLATAFFTE</sequence>
<evidence type="ECO:0000313" key="12">
    <source>
        <dbReference type="Proteomes" id="UP000262969"/>
    </source>
</evidence>
<dbReference type="GO" id="GO:0006508">
    <property type="term" value="P:proteolysis"/>
    <property type="evidence" value="ECO:0007669"/>
    <property type="project" value="UniProtKB-KW"/>
</dbReference>
<dbReference type="PANTHER" id="PTHR28570">
    <property type="entry name" value="ASPARTYL AMINOPEPTIDASE"/>
    <property type="match status" value="1"/>
</dbReference>
<gene>
    <name evidence="11" type="ORF">DHW61_09390</name>
</gene>
<evidence type="ECO:0000256" key="5">
    <source>
        <dbReference type="ARBA" id="ARBA00022723"/>
    </source>
</evidence>
<dbReference type="PANTHER" id="PTHR28570:SF3">
    <property type="entry name" value="ASPARTYL AMINOPEPTIDASE"/>
    <property type="match status" value="1"/>
</dbReference>
<evidence type="ECO:0000256" key="8">
    <source>
        <dbReference type="ARBA" id="ARBA00023049"/>
    </source>
</evidence>
<dbReference type="Gene3D" id="3.40.630.10">
    <property type="entry name" value="Zn peptidases"/>
    <property type="match status" value="1"/>
</dbReference>
<dbReference type="AlphaFoldDB" id="A0A3D2X7K8"/>
<dbReference type="Proteomes" id="UP000262969">
    <property type="component" value="Unassembled WGS sequence"/>
</dbReference>
<protein>
    <recommendedName>
        <fullName evidence="10">M18 family aminopeptidase</fullName>
        <ecNumber evidence="10">3.4.11.-</ecNumber>
    </recommendedName>
</protein>
<evidence type="ECO:0000313" key="11">
    <source>
        <dbReference type="EMBL" id="HCL02613.1"/>
    </source>
</evidence>
<dbReference type="EC" id="3.4.11.-" evidence="10"/>
<comment type="cofactor">
    <cofactor evidence="1 10">
        <name>Zn(2+)</name>
        <dbReference type="ChEBI" id="CHEBI:29105"/>
    </cofactor>
</comment>
<dbReference type="SUPFAM" id="SSF53187">
    <property type="entry name" value="Zn-dependent exopeptidases"/>
    <property type="match status" value="1"/>
</dbReference>
<evidence type="ECO:0000256" key="7">
    <source>
        <dbReference type="ARBA" id="ARBA00022833"/>
    </source>
</evidence>
<keyword evidence="7 9" id="KW-0862">Zinc</keyword>
<keyword evidence="4 9" id="KW-0645">Protease</keyword>
<dbReference type="GO" id="GO:0008237">
    <property type="term" value="F:metallopeptidase activity"/>
    <property type="evidence" value="ECO:0007669"/>
    <property type="project" value="UniProtKB-KW"/>
</dbReference>
<evidence type="ECO:0000256" key="6">
    <source>
        <dbReference type="ARBA" id="ARBA00022801"/>
    </source>
</evidence>
<dbReference type="PRINTS" id="PR00932">
    <property type="entry name" value="AMINO1PTASE"/>
</dbReference>
<evidence type="ECO:0000256" key="10">
    <source>
        <dbReference type="RuleBase" id="RU004387"/>
    </source>
</evidence>
<evidence type="ECO:0000256" key="9">
    <source>
        <dbReference type="RuleBase" id="RU004386"/>
    </source>
</evidence>
<dbReference type="InterPro" id="IPR023358">
    <property type="entry name" value="Peptidase_M18_dom2"/>
</dbReference>
<dbReference type="GO" id="GO:0005737">
    <property type="term" value="C:cytoplasm"/>
    <property type="evidence" value="ECO:0007669"/>
    <property type="project" value="UniProtKB-ARBA"/>
</dbReference>
<dbReference type="EMBL" id="DPVV01000309">
    <property type="protein sequence ID" value="HCL02613.1"/>
    <property type="molecule type" value="Genomic_DNA"/>
</dbReference>
<proteinExistence type="inferred from homology"/>
<dbReference type="SUPFAM" id="SSF101821">
    <property type="entry name" value="Aminopeptidase/glucanase lid domain"/>
    <property type="match status" value="1"/>
</dbReference>
<comment type="caution">
    <text evidence="11">The sequence shown here is derived from an EMBL/GenBank/DDBJ whole genome shotgun (WGS) entry which is preliminary data.</text>
</comment>
<evidence type="ECO:0000256" key="1">
    <source>
        <dbReference type="ARBA" id="ARBA00001947"/>
    </source>
</evidence>
<dbReference type="InterPro" id="IPR001948">
    <property type="entry name" value="Peptidase_M18"/>
</dbReference>
<keyword evidence="8 9" id="KW-0482">Metalloprotease</keyword>
<reference evidence="11 12" key="1">
    <citation type="journal article" date="2018" name="Nat. Biotechnol.">
        <title>A standardized bacterial taxonomy based on genome phylogeny substantially revises the tree of life.</title>
        <authorList>
            <person name="Parks D.H."/>
            <person name="Chuvochina M."/>
            <person name="Waite D.W."/>
            <person name="Rinke C."/>
            <person name="Skarshewski A."/>
            <person name="Chaumeil P.A."/>
            <person name="Hugenholtz P."/>
        </authorList>
    </citation>
    <scope>NUCLEOTIDE SEQUENCE [LARGE SCALE GENOMIC DNA]</scope>
    <source>
        <strain evidence="11">UBA11728</strain>
    </source>
</reference>
<dbReference type="GO" id="GO:0008270">
    <property type="term" value="F:zinc ion binding"/>
    <property type="evidence" value="ECO:0007669"/>
    <property type="project" value="InterPro"/>
</dbReference>
<dbReference type="Gene3D" id="2.30.250.10">
    <property type="entry name" value="Aminopeptidase i, Domain 2"/>
    <property type="match status" value="1"/>
</dbReference>
<evidence type="ECO:0000256" key="2">
    <source>
        <dbReference type="ARBA" id="ARBA00008290"/>
    </source>
</evidence>
<keyword evidence="5 9" id="KW-0479">Metal-binding</keyword>
<dbReference type="NCBIfam" id="NF002759">
    <property type="entry name" value="PRK02813.1"/>
    <property type="match status" value="1"/>
</dbReference>
<dbReference type="Pfam" id="PF02127">
    <property type="entry name" value="Peptidase_M18"/>
    <property type="match status" value="1"/>
</dbReference>